<dbReference type="RefSeq" id="WP_007215280.1">
    <property type="nucleotide sequence ID" value="NZ_CABMLT010000008.1"/>
</dbReference>
<dbReference type="KEGG" id="bcel:BcellWH2_04046"/>
<dbReference type="Proteomes" id="UP000448877">
    <property type="component" value="Unassembled WGS sequence"/>
</dbReference>
<dbReference type="Proteomes" id="UP000061809">
    <property type="component" value="Chromosome"/>
</dbReference>
<protein>
    <submittedName>
        <fullName evidence="4">Acetyl esterase Axe7A</fullName>
        <ecNumber evidence="4">3.1.1.-</ecNumber>
    </submittedName>
    <submittedName>
        <fullName evidence="5">Prolyl oligopeptidase family serine peptidase</fullName>
    </submittedName>
</protein>
<evidence type="ECO:0000313" key="6">
    <source>
        <dbReference type="Proteomes" id="UP000061809"/>
    </source>
</evidence>
<dbReference type="InterPro" id="IPR008391">
    <property type="entry name" value="AXE1_dom"/>
</dbReference>
<feature type="chain" id="PRO_5013461290" evidence="2">
    <location>
        <begin position="23"/>
        <end position="438"/>
    </location>
</feature>
<dbReference type="PATRIC" id="fig|246787.4.peg.4186"/>
<evidence type="ECO:0000256" key="2">
    <source>
        <dbReference type="SAM" id="SignalP"/>
    </source>
</evidence>
<sequence length="438" mass="49374">MMKKNLFVLLLALILPLSFVCAENYPYRSDVLWVTVPNHADWIYKTGEKATVEVQFYKYGIPRDGVTVSYEIGGDMMPAETSGSVTLKQGKAVIPVGTMKEPGFRDCRLTATVDGKSYKHHVKLGFSPEKIKPYTQMPKDFKEFWENNKAEAAKYPLTYTKELAKEYCTDKVDCYLIKLMLNSRGQSIYGYLFYPKNATKGSCPVVLCPPGAGIKTIKEPLRHKYYAEQGCIRFEIEIHGLNPTLTEEAFKEISNAFNGRENGYLNNGLDNRDNYYMKRVYLGCVRSIDLLTSLPEWDGKNVIVQGGSQGGALALITTGLDPRVTACVANHPALSDMAGYKAGRAGGYPHFFRTEGMDTPEKLKTMAYYDVVNFARLIKVPTYITWGYNDDVCPPTTSYAVYNTLDCPKEALITPINEHWTSNDTEYGQLQWILKHLK</sequence>
<dbReference type="PANTHER" id="PTHR40111:SF1">
    <property type="entry name" value="CEPHALOSPORIN-C DEACETYLASE"/>
    <property type="match status" value="1"/>
</dbReference>
<dbReference type="GeneID" id="66310188"/>
<dbReference type="GO" id="GO:0005976">
    <property type="term" value="P:polysaccharide metabolic process"/>
    <property type="evidence" value="ECO:0007669"/>
    <property type="project" value="TreeGrafter"/>
</dbReference>
<dbReference type="InterPro" id="IPR029058">
    <property type="entry name" value="AB_hydrolase_fold"/>
</dbReference>
<dbReference type="EMBL" id="CP012801">
    <property type="protein sequence ID" value="ALJ61266.1"/>
    <property type="molecule type" value="Genomic_DNA"/>
</dbReference>
<organism evidence="4 6">
    <name type="scientific">Bacteroides cellulosilyticus</name>
    <dbReference type="NCBI Taxonomy" id="246787"/>
    <lineage>
        <taxon>Bacteria</taxon>
        <taxon>Pseudomonadati</taxon>
        <taxon>Bacteroidota</taxon>
        <taxon>Bacteroidia</taxon>
        <taxon>Bacteroidales</taxon>
        <taxon>Bacteroidaceae</taxon>
        <taxon>Bacteroides</taxon>
    </lineage>
</organism>
<feature type="domain" description="Acetyl xylan esterase" evidence="3">
    <location>
        <begin position="131"/>
        <end position="433"/>
    </location>
</feature>
<dbReference type="SUPFAM" id="SSF53474">
    <property type="entry name" value="alpha/beta-Hydrolases"/>
    <property type="match status" value="1"/>
</dbReference>
<dbReference type="PANTHER" id="PTHR40111">
    <property type="entry name" value="CEPHALOSPORIN-C DEACETYLASE"/>
    <property type="match status" value="1"/>
</dbReference>
<dbReference type="GO" id="GO:0052689">
    <property type="term" value="F:carboxylic ester hydrolase activity"/>
    <property type="evidence" value="ECO:0007669"/>
    <property type="project" value="TreeGrafter"/>
</dbReference>
<name>A0A0P0GB01_9BACE</name>
<keyword evidence="2" id="KW-0732">Signal</keyword>
<evidence type="ECO:0000313" key="5">
    <source>
        <dbReference type="EMBL" id="KAA5417954.1"/>
    </source>
</evidence>
<feature type="signal peptide" evidence="2">
    <location>
        <begin position="1"/>
        <end position="22"/>
    </location>
</feature>
<evidence type="ECO:0000313" key="7">
    <source>
        <dbReference type="Proteomes" id="UP000448877"/>
    </source>
</evidence>
<dbReference type="eggNOG" id="COG3458">
    <property type="taxonomic scope" value="Bacteria"/>
</dbReference>
<evidence type="ECO:0000256" key="1">
    <source>
        <dbReference type="PIRSR" id="PIRSR639069-1"/>
    </source>
</evidence>
<dbReference type="InterPro" id="IPR039069">
    <property type="entry name" value="CE7"/>
</dbReference>
<gene>
    <name evidence="4" type="primary">axe7A_3</name>
    <name evidence="4" type="ORF">BcellWH2_04046</name>
    <name evidence="5" type="ORF">F2Y81_12605</name>
</gene>
<dbReference type="Pfam" id="PF05448">
    <property type="entry name" value="AXE1"/>
    <property type="match status" value="1"/>
</dbReference>
<dbReference type="EC" id="3.1.1.-" evidence="4"/>
<feature type="active site" description="Nucleophile" evidence="1">
    <location>
        <position position="308"/>
    </location>
</feature>
<dbReference type="STRING" id="246787.BcellWH2_04046"/>
<keyword evidence="4" id="KW-0378">Hydrolase</keyword>
<accession>A0A0P0GB01</accession>
<dbReference type="AlphaFoldDB" id="A0A0P0GB01"/>
<dbReference type="Gene3D" id="3.40.50.1820">
    <property type="entry name" value="alpha/beta hydrolase"/>
    <property type="match status" value="1"/>
</dbReference>
<reference evidence="5 7" key="2">
    <citation type="journal article" date="2019" name="Nat. Med.">
        <title>A library of human gut bacterial isolates paired with longitudinal multiomics data enables mechanistic microbiome research.</title>
        <authorList>
            <person name="Poyet M."/>
            <person name="Groussin M."/>
            <person name="Gibbons S.M."/>
            <person name="Avila-Pacheco J."/>
            <person name="Jiang X."/>
            <person name="Kearney S.M."/>
            <person name="Perrotta A.R."/>
            <person name="Berdy B."/>
            <person name="Zhao S."/>
            <person name="Lieberman T.D."/>
            <person name="Swanson P.K."/>
            <person name="Smith M."/>
            <person name="Roesemann S."/>
            <person name="Alexander J.E."/>
            <person name="Rich S.A."/>
            <person name="Livny J."/>
            <person name="Vlamakis H."/>
            <person name="Clish C."/>
            <person name="Bullock K."/>
            <person name="Deik A."/>
            <person name="Scott J."/>
            <person name="Pierce K.A."/>
            <person name="Xavier R.J."/>
            <person name="Alm E.J."/>
        </authorList>
    </citation>
    <scope>NUCLEOTIDE SEQUENCE [LARGE SCALE GENOMIC DNA]</scope>
    <source>
        <strain evidence="5 7">BIOML-A6</strain>
    </source>
</reference>
<dbReference type="EMBL" id="VVYV01000019">
    <property type="protein sequence ID" value="KAA5417954.1"/>
    <property type="molecule type" value="Genomic_DNA"/>
</dbReference>
<evidence type="ECO:0000313" key="4">
    <source>
        <dbReference type="EMBL" id="ALJ61266.1"/>
    </source>
</evidence>
<proteinExistence type="predicted"/>
<feature type="active site" description="Charge relay system" evidence="1">
    <location>
        <position position="419"/>
    </location>
</feature>
<reference evidence="4 6" key="1">
    <citation type="journal article" date="2015" name="Science">
        <title>Genetic determinants of in vivo fitness and diet responsiveness in multiple human gut Bacteroides.</title>
        <authorList>
            <person name="Wu M."/>
            <person name="McNulty N.P."/>
            <person name="Rodionov D.A."/>
            <person name="Khoroshkin M.S."/>
            <person name="Griffin N.W."/>
            <person name="Cheng J."/>
            <person name="Latreille P."/>
            <person name="Kerstetter R.A."/>
            <person name="Terrapon N."/>
            <person name="Henrissat B."/>
            <person name="Osterman A.L."/>
            <person name="Gordon J.I."/>
        </authorList>
    </citation>
    <scope>NUCLEOTIDE SEQUENCE [LARGE SCALE GENOMIC DNA]</scope>
    <source>
        <strain evidence="4 6">WH2</strain>
    </source>
</reference>
<feature type="active site" description="Charge relay system" evidence="1">
    <location>
        <position position="390"/>
    </location>
</feature>
<evidence type="ECO:0000259" key="3">
    <source>
        <dbReference type="Pfam" id="PF05448"/>
    </source>
</evidence>